<evidence type="ECO:0000313" key="2">
    <source>
        <dbReference type="Proteomes" id="UP000271974"/>
    </source>
</evidence>
<keyword evidence="2" id="KW-1185">Reference proteome</keyword>
<proteinExistence type="predicted"/>
<protein>
    <submittedName>
        <fullName evidence="1">Uncharacterized protein</fullName>
    </submittedName>
</protein>
<reference evidence="1 2" key="1">
    <citation type="submission" date="2019-01" db="EMBL/GenBank/DDBJ databases">
        <title>A draft genome assembly of the solar-powered sea slug Elysia chlorotica.</title>
        <authorList>
            <person name="Cai H."/>
            <person name="Li Q."/>
            <person name="Fang X."/>
            <person name="Li J."/>
            <person name="Curtis N.E."/>
            <person name="Altenburger A."/>
            <person name="Shibata T."/>
            <person name="Feng M."/>
            <person name="Maeda T."/>
            <person name="Schwartz J.A."/>
            <person name="Shigenobu S."/>
            <person name="Lundholm N."/>
            <person name="Nishiyama T."/>
            <person name="Yang H."/>
            <person name="Hasebe M."/>
            <person name="Li S."/>
            <person name="Pierce S.K."/>
            <person name="Wang J."/>
        </authorList>
    </citation>
    <scope>NUCLEOTIDE SEQUENCE [LARGE SCALE GENOMIC DNA]</scope>
    <source>
        <strain evidence="1">EC2010</strain>
        <tissue evidence="1">Whole organism of an adult</tissue>
    </source>
</reference>
<dbReference type="EMBL" id="RQTK01001850">
    <property type="protein sequence ID" value="RUS69060.1"/>
    <property type="molecule type" value="Genomic_DNA"/>
</dbReference>
<dbReference type="AlphaFoldDB" id="A0A433SJ74"/>
<evidence type="ECO:0000313" key="1">
    <source>
        <dbReference type="EMBL" id="RUS69060.1"/>
    </source>
</evidence>
<organism evidence="1 2">
    <name type="scientific">Elysia chlorotica</name>
    <name type="common">Eastern emerald elysia</name>
    <name type="synonym">Sea slug</name>
    <dbReference type="NCBI Taxonomy" id="188477"/>
    <lineage>
        <taxon>Eukaryota</taxon>
        <taxon>Metazoa</taxon>
        <taxon>Spiralia</taxon>
        <taxon>Lophotrochozoa</taxon>
        <taxon>Mollusca</taxon>
        <taxon>Gastropoda</taxon>
        <taxon>Heterobranchia</taxon>
        <taxon>Euthyneura</taxon>
        <taxon>Panpulmonata</taxon>
        <taxon>Sacoglossa</taxon>
        <taxon>Placobranchoidea</taxon>
        <taxon>Plakobranchidae</taxon>
        <taxon>Elysia</taxon>
    </lineage>
</organism>
<dbReference type="Proteomes" id="UP000271974">
    <property type="component" value="Unassembled WGS sequence"/>
</dbReference>
<sequence length="104" mass="12106">MSIFTYFKRLLSSLDRIRFSGQMPFISINLVVHFDTPAWQLSCFVNVLSQNTCQHCCNLLLRCPHADQTRCCNVQMVRDLAQCQGRHSRVLHREGTWSGRFLLC</sequence>
<gene>
    <name evidence="1" type="ORF">EGW08_023181</name>
</gene>
<comment type="caution">
    <text evidence="1">The sequence shown here is derived from an EMBL/GenBank/DDBJ whole genome shotgun (WGS) entry which is preliminary data.</text>
</comment>
<name>A0A433SJ74_ELYCH</name>
<accession>A0A433SJ74</accession>